<dbReference type="STRING" id="634771.SAMN04488128_103118"/>
<organism evidence="1 2">
    <name type="scientific">Chitinophaga eiseniae</name>
    <dbReference type="NCBI Taxonomy" id="634771"/>
    <lineage>
        <taxon>Bacteria</taxon>
        <taxon>Pseudomonadati</taxon>
        <taxon>Bacteroidota</taxon>
        <taxon>Chitinophagia</taxon>
        <taxon>Chitinophagales</taxon>
        <taxon>Chitinophagaceae</taxon>
        <taxon>Chitinophaga</taxon>
    </lineage>
</organism>
<protein>
    <submittedName>
        <fullName evidence="1">Uncharacterized protein</fullName>
    </submittedName>
</protein>
<accession>A0A1T4SNG8</accession>
<name>A0A1T4SNG8_9BACT</name>
<gene>
    <name evidence="1" type="ORF">SAMN04488128_103118</name>
</gene>
<dbReference type="EMBL" id="FUWZ01000003">
    <property type="protein sequence ID" value="SKA29431.1"/>
    <property type="molecule type" value="Genomic_DNA"/>
</dbReference>
<evidence type="ECO:0000313" key="1">
    <source>
        <dbReference type="EMBL" id="SKA29431.1"/>
    </source>
</evidence>
<proteinExistence type="predicted"/>
<sequence length="42" mass="4742">MVSILFFENKYTKITAHACYINTLKKPGEVKPAGPFQEKINA</sequence>
<evidence type="ECO:0000313" key="2">
    <source>
        <dbReference type="Proteomes" id="UP000190367"/>
    </source>
</evidence>
<dbReference type="AlphaFoldDB" id="A0A1T4SNG8"/>
<dbReference type="Proteomes" id="UP000190367">
    <property type="component" value="Unassembled WGS sequence"/>
</dbReference>
<keyword evidence="2" id="KW-1185">Reference proteome</keyword>
<reference evidence="2" key="1">
    <citation type="submission" date="2017-02" db="EMBL/GenBank/DDBJ databases">
        <authorList>
            <person name="Varghese N."/>
            <person name="Submissions S."/>
        </authorList>
    </citation>
    <scope>NUCLEOTIDE SEQUENCE [LARGE SCALE GENOMIC DNA]</scope>
    <source>
        <strain evidence="2">DSM 22224</strain>
    </source>
</reference>